<keyword evidence="8 9" id="KW-0472">Membrane</keyword>
<keyword evidence="6" id="KW-0653">Protein transport</keyword>
<feature type="transmembrane region" description="Helical" evidence="9">
    <location>
        <begin position="737"/>
        <end position="759"/>
    </location>
</feature>
<dbReference type="SUPFAM" id="SSF53254">
    <property type="entry name" value="Phosphoglycerate mutase-like"/>
    <property type="match status" value="1"/>
</dbReference>
<evidence type="ECO:0000256" key="9">
    <source>
        <dbReference type="SAM" id="Phobius"/>
    </source>
</evidence>
<evidence type="ECO:0000256" key="8">
    <source>
        <dbReference type="ARBA" id="ARBA00023136"/>
    </source>
</evidence>
<sequence length="945" mass="106729">MDARFLYPLESCKIIHLLRHGQALHNVEAEKDRNALLSPHLFDAPLTEHGHQQVENLHERLVSSGVLKRVELVVTSPLLRTMQTAVGVFGNEDRQQNMTSTPSILALEVARDRNGVRPPDMRRNIESEEDNLWRSDVRESEEEIFARGLEFMKWLWKRPEKEVAVVSHGIVLQHMLYVFANDCDKSIRHDLCKRFANCEIRTVFWPHTTQQTTMAALELHKPEIDEEEDESSVEEVRLTVSNEDDPSLPVWTFRMWFLGLLSCVLLSFLNTFFGYRTQPLMITMISVQVVTLPLGKIMARILPETKYRIGSWEFSFNPGPFNVKEHVLISMFANAGAGFGSGTAYAVGIVDIIMAFYKRKISFLASWILVITTQILGYGWAGIMRKLVVDPAQMWWPTSVLQVSLFRALHEKDKARMSRGKFFVIAFVCSFAWYIFPAYLFLTLSSISWVCWAFPKSITAQQIGSGMSGLGLGSFALDWSVIASYLGSPLVTPFFAIVNVLVGYVLIMYMVIPVSYWGMNVYEAHKFPIFSSDLFDSQGQLYNISTIVNDKFELDEVMYQQEGRVYLSTFFAITYGIGFAAIVSTLTHVALFNGKGIWQQVRASATAKVDIHTRLMKKYKDIPSWWFYSMLAVSLALSLVLCTVMKDEIQMPWWGLLLASFMALIFTVPVSIITATTNQTPGLNIITEYLMGVLLPGRPIANVVFKTYGYISMSQAISFLNDFKLGHYMKIPPRSMFLVQFIGTIIAGTVNISVAWYLLTSVENICQKELLPPNSPWTCPSDRVFFDASVIWGLVGPKRIFGSLGNYPALNWFFLGGLVGPVLVWLLQKAFPTRTWISQINLPVLLGATAAMPPATSVNFNCWIIVGVVFNYFVFKNYKKWWQRYNYVLSAALDAGLAFMGVLVYFSLTMNGISIGHWWGAEGENCPLASCPTAPGVHVEGCPVF</sequence>
<dbReference type="InterPro" id="IPR029033">
    <property type="entry name" value="His_PPase_superfam"/>
</dbReference>
<dbReference type="Pfam" id="PF00300">
    <property type="entry name" value="His_Phos_1"/>
    <property type="match status" value="1"/>
</dbReference>
<feature type="transmembrane region" description="Helical" evidence="9">
    <location>
        <begin position="652"/>
        <end position="675"/>
    </location>
</feature>
<organism evidence="10 11">
    <name type="scientific">Brassica rapa subsp. trilocularis</name>
    <dbReference type="NCBI Taxonomy" id="1813537"/>
    <lineage>
        <taxon>Eukaryota</taxon>
        <taxon>Viridiplantae</taxon>
        <taxon>Streptophyta</taxon>
        <taxon>Embryophyta</taxon>
        <taxon>Tracheophyta</taxon>
        <taxon>Spermatophyta</taxon>
        <taxon>Magnoliopsida</taxon>
        <taxon>eudicotyledons</taxon>
        <taxon>Gunneridae</taxon>
        <taxon>Pentapetalae</taxon>
        <taxon>rosids</taxon>
        <taxon>malvids</taxon>
        <taxon>Brassicales</taxon>
        <taxon>Brassicaceae</taxon>
        <taxon>Brassiceae</taxon>
        <taxon>Brassica</taxon>
    </lineage>
</organism>
<keyword evidence="11" id="KW-1185">Reference proteome</keyword>
<accession>A0ABQ7LPH6</accession>
<dbReference type="InterPro" id="IPR013078">
    <property type="entry name" value="His_Pase_superF_clade-1"/>
</dbReference>
<dbReference type="NCBIfam" id="TIGR00728">
    <property type="entry name" value="OPT_sfam"/>
    <property type="match status" value="1"/>
</dbReference>
<dbReference type="InterPro" id="IPR001345">
    <property type="entry name" value="PG/BPGM_mutase_AS"/>
</dbReference>
<dbReference type="Gene3D" id="3.40.50.1240">
    <property type="entry name" value="Phosphoglycerate mutase-like"/>
    <property type="match status" value="1"/>
</dbReference>
<evidence type="ECO:0000256" key="3">
    <source>
        <dbReference type="ARBA" id="ARBA00022448"/>
    </source>
</evidence>
<feature type="transmembrane region" description="Helical" evidence="9">
    <location>
        <begin position="809"/>
        <end position="827"/>
    </location>
</feature>
<feature type="transmembrane region" description="Helical" evidence="9">
    <location>
        <begin position="255"/>
        <end position="273"/>
    </location>
</feature>
<dbReference type="Proteomes" id="UP000823674">
    <property type="component" value="Chromosome A09"/>
</dbReference>
<name>A0ABQ7LPH6_BRACM</name>
<evidence type="ECO:0000256" key="5">
    <source>
        <dbReference type="ARBA" id="ARBA00022856"/>
    </source>
</evidence>
<feature type="transmembrane region" description="Helical" evidence="9">
    <location>
        <begin position="887"/>
        <end position="908"/>
    </location>
</feature>
<feature type="transmembrane region" description="Helical" evidence="9">
    <location>
        <begin position="361"/>
        <end position="381"/>
    </location>
</feature>
<dbReference type="PANTHER" id="PTHR22601">
    <property type="entry name" value="ISP4 LIKE PROTEIN"/>
    <property type="match status" value="1"/>
</dbReference>
<keyword evidence="3" id="KW-0813">Transport</keyword>
<feature type="transmembrane region" description="Helical" evidence="9">
    <location>
        <begin position="280"/>
        <end position="302"/>
    </location>
</feature>
<dbReference type="PROSITE" id="PS00175">
    <property type="entry name" value="PG_MUTASE"/>
    <property type="match status" value="1"/>
</dbReference>
<comment type="similarity">
    <text evidence="2">Belongs to the oligopeptide OPT transporter (TC 2.A.67.1) family.</text>
</comment>
<evidence type="ECO:0000256" key="7">
    <source>
        <dbReference type="ARBA" id="ARBA00022989"/>
    </source>
</evidence>
<evidence type="ECO:0000256" key="4">
    <source>
        <dbReference type="ARBA" id="ARBA00022692"/>
    </source>
</evidence>
<keyword evidence="7 9" id="KW-1133">Transmembrane helix</keyword>
<dbReference type="NCBIfam" id="TIGR00727">
    <property type="entry name" value="ISP4_OPT"/>
    <property type="match status" value="1"/>
</dbReference>
<feature type="transmembrane region" description="Helical" evidence="9">
    <location>
        <begin position="393"/>
        <end position="410"/>
    </location>
</feature>
<comment type="caution">
    <text evidence="10">The sequence shown here is derived from an EMBL/GenBank/DDBJ whole genome shotgun (WGS) entry which is preliminary data.</text>
</comment>
<protein>
    <submittedName>
        <fullName evidence="10">Uncharacterized protein</fullName>
    </submittedName>
</protein>
<dbReference type="Pfam" id="PF03169">
    <property type="entry name" value="OPT"/>
    <property type="match status" value="1"/>
</dbReference>
<gene>
    <name evidence="10" type="primary">A09p079280.1_BraROA</name>
    <name evidence="10" type="ORF">IGI04_038829</name>
</gene>
<evidence type="ECO:0000256" key="2">
    <source>
        <dbReference type="ARBA" id="ARBA00005484"/>
    </source>
</evidence>
<evidence type="ECO:0000256" key="6">
    <source>
        <dbReference type="ARBA" id="ARBA00022927"/>
    </source>
</evidence>
<feature type="transmembrane region" description="Helical" evidence="9">
    <location>
        <begin position="625"/>
        <end position="646"/>
    </location>
</feature>
<dbReference type="SMART" id="SM00855">
    <property type="entry name" value="PGAM"/>
    <property type="match status" value="1"/>
</dbReference>
<evidence type="ECO:0000313" key="11">
    <source>
        <dbReference type="Proteomes" id="UP000823674"/>
    </source>
</evidence>
<feature type="transmembrane region" description="Helical" evidence="9">
    <location>
        <begin position="494"/>
        <end position="512"/>
    </location>
</feature>
<dbReference type="EMBL" id="JADBGQ010000008">
    <property type="protein sequence ID" value="KAG5387359.1"/>
    <property type="molecule type" value="Genomic_DNA"/>
</dbReference>
<feature type="transmembrane region" description="Helical" evidence="9">
    <location>
        <begin position="565"/>
        <end position="592"/>
    </location>
</feature>
<dbReference type="InterPro" id="IPR004813">
    <property type="entry name" value="OPT"/>
</dbReference>
<comment type="subcellular location">
    <subcellularLocation>
        <location evidence="1">Membrane</location>
        <topology evidence="1">Multi-pass membrane protein</topology>
    </subcellularLocation>
</comment>
<dbReference type="CDD" id="cd07067">
    <property type="entry name" value="HP_PGM_like"/>
    <property type="match status" value="1"/>
</dbReference>
<reference evidence="10 11" key="1">
    <citation type="submission" date="2021-03" db="EMBL/GenBank/DDBJ databases">
        <authorList>
            <person name="King G.J."/>
            <person name="Bancroft I."/>
            <person name="Baten A."/>
            <person name="Bloomfield J."/>
            <person name="Borpatragohain P."/>
            <person name="He Z."/>
            <person name="Irish N."/>
            <person name="Irwin J."/>
            <person name="Liu K."/>
            <person name="Mauleon R.P."/>
            <person name="Moore J."/>
            <person name="Morris R."/>
            <person name="Ostergaard L."/>
            <person name="Wang B."/>
            <person name="Wells R."/>
        </authorList>
    </citation>
    <scope>NUCLEOTIDE SEQUENCE [LARGE SCALE GENOMIC DNA]</scope>
    <source>
        <strain evidence="10">R-o-18</strain>
        <tissue evidence="10">Leaf</tissue>
    </source>
</reference>
<keyword evidence="4 9" id="KW-0812">Transmembrane</keyword>
<feature type="transmembrane region" description="Helical" evidence="9">
    <location>
        <begin position="327"/>
        <end position="349"/>
    </location>
</feature>
<feature type="transmembrane region" description="Helical" evidence="9">
    <location>
        <begin position="422"/>
        <end position="442"/>
    </location>
</feature>
<evidence type="ECO:0000313" key="10">
    <source>
        <dbReference type="EMBL" id="KAG5387359.1"/>
    </source>
</evidence>
<proteinExistence type="inferred from homology"/>
<keyword evidence="5" id="KW-0571">Peptide transport</keyword>
<evidence type="ECO:0000256" key="1">
    <source>
        <dbReference type="ARBA" id="ARBA00004141"/>
    </source>
</evidence>
<dbReference type="InterPro" id="IPR004648">
    <property type="entry name" value="Oligpept_transpt"/>
</dbReference>
<feature type="transmembrane region" description="Helical" evidence="9">
    <location>
        <begin position="858"/>
        <end position="875"/>
    </location>
</feature>